<proteinExistence type="predicted"/>
<dbReference type="AlphaFoldDB" id="A0A1N7NF07"/>
<evidence type="ECO:0000256" key="1">
    <source>
        <dbReference type="SAM" id="MobiDB-lite"/>
    </source>
</evidence>
<dbReference type="EMBL" id="FTOE01000009">
    <property type="protein sequence ID" value="SIS96900.1"/>
    <property type="molecule type" value="Genomic_DNA"/>
</dbReference>
<protein>
    <submittedName>
        <fullName evidence="2">Uncharacterized protein</fullName>
    </submittedName>
</protein>
<accession>A0A1N7NF07</accession>
<evidence type="ECO:0000313" key="3">
    <source>
        <dbReference type="Proteomes" id="UP000185999"/>
    </source>
</evidence>
<evidence type="ECO:0000313" key="2">
    <source>
        <dbReference type="EMBL" id="SIS96900.1"/>
    </source>
</evidence>
<organism evidence="2 3">
    <name type="scientific">Neptunomonas antarctica</name>
    <dbReference type="NCBI Taxonomy" id="619304"/>
    <lineage>
        <taxon>Bacteria</taxon>
        <taxon>Pseudomonadati</taxon>
        <taxon>Pseudomonadota</taxon>
        <taxon>Gammaproteobacteria</taxon>
        <taxon>Oceanospirillales</taxon>
        <taxon>Oceanospirillaceae</taxon>
        <taxon>Neptunomonas</taxon>
    </lineage>
</organism>
<name>A0A1N7NF07_9GAMM</name>
<keyword evidence="3" id="KW-1185">Reference proteome</keyword>
<reference evidence="3" key="1">
    <citation type="submission" date="2017-01" db="EMBL/GenBank/DDBJ databases">
        <authorList>
            <person name="Varghese N."/>
            <person name="Submissions S."/>
        </authorList>
    </citation>
    <scope>NUCLEOTIDE SEQUENCE [LARGE SCALE GENOMIC DNA]</scope>
    <source>
        <strain evidence="3">DSM 22306</strain>
    </source>
</reference>
<feature type="region of interest" description="Disordered" evidence="1">
    <location>
        <begin position="1"/>
        <end position="34"/>
    </location>
</feature>
<gene>
    <name evidence="2" type="ORF">SAMN05421760_10971</name>
</gene>
<sequence>MSTCCGSCGGQDAEDIKQQEQDDAVEPQEEKSEE</sequence>
<dbReference type="Proteomes" id="UP000185999">
    <property type="component" value="Unassembled WGS sequence"/>
</dbReference>